<keyword evidence="15" id="KW-0479">Metal-binding</keyword>
<dbReference type="InterPro" id="IPR011761">
    <property type="entry name" value="ATP-grasp"/>
</dbReference>
<keyword evidence="5 13" id="KW-0963">Cytoplasm</keyword>
<dbReference type="GO" id="GO:0008360">
    <property type="term" value="P:regulation of cell shape"/>
    <property type="evidence" value="ECO:0007669"/>
    <property type="project" value="UniProtKB-KW"/>
</dbReference>
<feature type="binding site" evidence="15">
    <location>
        <position position="263"/>
    </location>
    <ligand>
        <name>Mg(2+)</name>
        <dbReference type="ChEBI" id="CHEBI:18420"/>
        <label>2</label>
    </ligand>
</feature>
<evidence type="ECO:0000256" key="11">
    <source>
        <dbReference type="ARBA" id="ARBA00023316"/>
    </source>
</evidence>
<dbReference type="NCBIfam" id="NF002378">
    <property type="entry name" value="PRK01372.1"/>
    <property type="match status" value="1"/>
</dbReference>
<evidence type="ECO:0000256" key="2">
    <source>
        <dbReference type="ARBA" id="ARBA00004496"/>
    </source>
</evidence>
<comment type="cofactor">
    <cofactor evidence="15">
        <name>Mg(2+)</name>
        <dbReference type="ChEBI" id="CHEBI:18420"/>
    </cofactor>
    <cofactor evidence="15">
        <name>Mn(2+)</name>
        <dbReference type="ChEBI" id="CHEBI:29035"/>
    </cofactor>
    <text evidence="15">Binds 2 magnesium or manganese ions per subunit.</text>
</comment>
<protein>
    <recommendedName>
        <fullName evidence="4 13">D-alanine--D-alanine ligase</fullName>
        <ecNumber evidence="4 13">6.3.2.4</ecNumber>
    </recommendedName>
    <alternativeName>
        <fullName evidence="13">D-Ala-D-Ala ligase</fullName>
    </alternativeName>
    <alternativeName>
        <fullName evidence="13">D-alanylalanine synthetase</fullName>
    </alternativeName>
</protein>
<dbReference type="InterPro" id="IPR013815">
    <property type="entry name" value="ATP_grasp_subdomain_1"/>
</dbReference>
<dbReference type="NCBIfam" id="TIGR01205">
    <property type="entry name" value="D_ala_D_alaTIGR"/>
    <property type="match status" value="1"/>
</dbReference>
<dbReference type="PANTHER" id="PTHR23132">
    <property type="entry name" value="D-ALANINE--D-ALANINE LIGASE"/>
    <property type="match status" value="1"/>
</dbReference>
<comment type="catalytic activity">
    <reaction evidence="12 13">
        <text>2 D-alanine + ATP = D-alanyl-D-alanine + ADP + phosphate + H(+)</text>
        <dbReference type="Rhea" id="RHEA:11224"/>
        <dbReference type="ChEBI" id="CHEBI:15378"/>
        <dbReference type="ChEBI" id="CHEBI:30616"/>
        <dbReference type="ChEBI" id="CHEBI:43474"/>
        <dbReference type="ChEBI" id="CHEBI:57416"/>
        <dbReference type="ChEBI" id="CHEBI:57822"/>
        <dbReference type="ChEBI" id="CHEBI:456216"/>
        <dbReference type="EC" id="6.3.2.4"/>
    </reaction>
</comment>
<dbReference type="SUPFAM" id="SSF52440">
    <property type="entry name" value="PreATP-grasp domain"/>
    <property type="match status" value="1"/>
</dbReference>
<dbReference type="Gene3D" id="3.30.1490.20">
    <property type="entry name" value="ATP-grasp fold, A domain"/>
    <property type="match status" value="1"/>
</dbReference>
<keyword evidence="6 13" id="KW-0436">Ligase</keyword>
<comment type="cofactor">
    <cofactor evidence="1">
        <name>Mn(2+)</name>
        <dbReference type="ChEBI" id="CHEBI:29035"/>
    </cofactor>
</comment>
<name>F3YVA5_DESAF</name>
<evidence type="ECO:0000313" key="19">
    <source>
        <dbReference type="Proteomes" id="UP000007844"/>
    </source>
</evidence>
<evidence type="ECO:0000259" key="17">
    <source>
        <dbReference type="PROSITE" id="PS50975"/>
    </source>
</evidence>
<dbReference type="GO" id="GO:0005524">
    <property type="term" value="F:ATP binding"/>
    <property type="evidence" value="ECO:0007669"/>
    <property type="project" value="UniProtKB-UniRule"/>
</dbReference>
<dbReference type="AlphaFoldDB" id="F3YVA5"/>
<feature type="active site" evidence="14">
    <location>
        <position position="13"/>
    </location>
</feature>
<evidence type="ECO:0000256" key="14">
    <source>
        <dbReference type="PIRSR" id="PIRSR039102-1"/>
    </source>
</evidence>
<keyword evidence="11 13" id="KW-0961">Cell wall biogenesis/degradation</keyword>
<keyword evidence="15" id="KW-0460">Magnesium</keyword>
<evidence type="ECO:0000256" key="3">
    <source>
        <dbReference type="ARBA" id="ARBA00010871"/>
    </source>
</evidence>
<evidence type="ECO:0000256" key="7">
    <source>
        <dbReference type="ARBA" id="ARBA00022741"/>
    </source>
</evidence>
<evidence type="ECO:0000256" key="6">
    <source>
        <dbReference type="ARBA" id="ARBA00022598"/>
    </source>
</evidence>
<dbReference type="EMBL" id="CP003221">
    <property type="protein sequence ID" value="EGJ48497.1"/>
    <property type="molecule type" value="Genomic_DNA"/>
</dbReference>
<dbReference type="InterPro" id="IPR000291">
    <property type="entry name" value="D-Ala_lig_Van_CS"/>
</dbReference>
<dbReference type="GO" id="GO:0071555">
    <property type="term" value="P:cell wall organization"/>
    <property type="evidence" value="ECO:0007669"/>
    <property type="project" value="UniProtKB-KW"/>
</dbReference>
<evidence type="ECO:0000256" key="13">
    <source>
        <dbReference type="HAMAP-Rule" id="MF_00047"/>
    </source>
</evidence>
<dbReference type="GO" id="GO:0009252">
    <property type="term" value="P:peptidoglycan biosynthetic process"/>
    <property type="evidence" value="ECO:0007669"/>
    <property type="project" value="UniProtKB-UniRule"/>
</dbReference>
<dbReference type="KEGG" id="daf:Desaf_0137"/>
<evidence type="ECO:0000256" key="8">
    <source>
        <dbReference type="ARBA" id="ARBA00022840"/>
    </source>
</evidence>
<dbReference type="GO" id="GO:0005829">
    <property type="term" value="C:cytosol"/>
    <property type="evidence" value="ECO:0007669"/>
    <property type="project" value="TreeGrafter"/>
</dbReference>
<feature type="active site" evidence="14">
    <location>
        <position position="272"/>
    </location>
</feature>
<dbReference type="InterPro" id="IPR016185">
    <property type="entry name" value="PreATP-grasp_dom_sf"/>
</dbReference>
<evidence type="ECO:0000256" key="15">
    <source>
        <dbReference type="PIRSR" id="PIRSR039102-3"/>
    </source>
</evidence>
<dbReference type="Pfam" id="PF07478">
    <property type="entry name" value="Dala_Dala_lig_C"/>
    <property type="match status" value="1"/>
</dbReference>
<reference evidence="18 19" key="1">
    <citation type="journal article" date="2011" name="J. Bacteriol.">
        <title>Genome sequence of the mercury-methylating and pleomorphic Desulfovibrio africanus Strain Walvis Bay.</title>
        <authorList>
            <person name="Brown S.D."/>
            <person name="Wall J.D."/>
            <person name="Kucken A.M."/>
            <person name="Gilmour C.C."/>
            <person name="Podar M."/>
            <person name="Brandt C.C."/>
            <person name="Teshima H."/>
            <person name="Detter J.C."/>
            <person name="Han C.S."/>
            <person name="Land M.L."/>
            <person name="Lucas S."/>
            <person name="Han J."/>
            <person name="Pennacchio L."/>
            <person name="Nolan M."/>
            <person name="Pitluck S."/>
            <person name="Woyke T."/>
            <person name="Goodwin L."/>
            <person name="Palumbo A.V."/>
            <person name="Elias D.A."/>
        </authorList>
    </citation>
    <scope>NUCLEOTIDE SEQUENCE [LARGE SCALE GENOMIC DNA]</scope>
    <source>
        <strain evidence="18 19">Walvis Bay</strain>
    </source>
</reference>
<accession>F3YVA5</accession>
<comment type="function">
    <text evidence="13">Cell wall formation.</text>
</comment>
<dbReference type="SUPFAM" id="SSF56059">
    <property type="entry name" value="Glutathione synthetase ATP-binding domain-like"/>
    <property type="match status" value="1"/>
</dbReference>
<dbReference type="PROSITE" id="PS50975">
    <property type="entry name" value="ATP_GRASP"/>
    <property type="match status" value="1"/>
</dbReference>
<dbReference type="GO" id="GO:0008716">
    <property type="term" value="F:D-alanine-D-alanine ligase activity"/>
    <property type="evidence" value="ECO:0007669"/>
    <property type="project" value="UniProtKB-UniRule"/>
</dbReference>
<proteinExistence type="inferred from homology"/>
<dbReference type="STRING" id="690850.Desaf_0137"/>
<dbReference type="Proteomes" id="UP000007844">
    <property type="component" value="Chromosome"/>
</dbReference>
<comment type="similarity">
    <text evidence="3 13">Belongs to the D-alanine--D-alanine ligase family.</text>
</comment>
<dbReference type="Gene3D" id="3.30.470.20">
    <property type="entry name" value="ATP-grasp fold, B domain"/>
    <property type="match status" value="1"/>
</dbReference>
<dbReference type="PROSITE" id="PS00843">
    <property type="entry name" value="DALA_DALA_LIGASE_1"/>
    <property type="match status" value="1"/>
</dbReference>
<keyword evidence="10 13" id="KW-0573">Peptidoglycan synthesis</keyword>
<feature type="binding site" evidence="15">
    <location>
        <position position="261"/>
    </location>
    <ligand>
        <name>Mg(2+)</name>
        <dbReference type="ChEBI" id="CHEBI:18420"/>
        <label>1</label>
    </ligand>
</feature>
<evidence type="ECO:0000256" key="9">
    <source>
        <dbReference type="ARBA" id="ARBA00022960"/>
    </source>
</evidence>
<feature type="domain" description="ATP-grasp" evidence="17">
    <location>
        <begin position="100"/>
        <end position="294"/>
    </location>
</feature>
<dbReference type="PROSITE" id="PS00844">
    <property type="entry name" value="DALA_DALA_LIGASE_2"/>
    <property type="match status" value="1"/>
</dbReference>
<dbReference type="Gene3D" id="3.40.50.20">
    <property type="match status" value="1"/>
</dbReference>
<sequence>MRVLLIAGGWSNEREVSLSGAAKIHEALLRLGCKVTRLDPAERFDDILELASGSDFAFINMHGTPGEDGLVQAMLEQVDCPYQGSGPKASFLALNKACAKQVFARAGIPTPRWEYLPRRPQAGWSTKLRFPLFVKPNMGGSSLDLCRADNAEELTPAIERIFCRGETVLLEEGVNGQEVTSAILGEKALPLILIQPAGCAFFDYRCKYTQGGAKEICPAPIPERIARRVQELSMRAHKAMKLRGYSRSDFMLEGDEPYILEVNTLPGMTPTSLVPQAAHEAGLDFDALIKRLMDLGLEAHGRKSEI</sequence>
<evidence type="ECO:0000313" key="18">
    <source>
        <dbReference type="EMBL" id="EGJ48497.1"/>
    </source>
</evidence>
<organism evidence="18 19">
    <name type="scientific">Desulfocurvibacter africanus subsp. africanus str. Walvis Bay</name>
    <dbReference type="NCBI Taxonomy" id="690850"/>
    <lineage>
        <taxon>Bacteria</taxon>
        <taxon>Pseudomonadati</taxon>
        <taxon>Thermodesulfobacteriota</taxon>
        <taxon>Desulfovibrionia</taxon>
        <taxon>Desulfovibrionales</taxon>
        <taxon>Desulfovibrionaceae</taxon>
        <taxon>Desulfocurvibacter</taxon>
    </lineage>
</organism>
<evidence type="ECO:0000256" key="10">
    <source>
        <dbReference type="ARBA" id="ARBA00022984"/>
    </source>
</evidence>
<dbReference type="eggNOG" id="COG1181">
    <property type="taxonomic scope" value="Bacteria"/>
</dbReference>
<feature type="binding site" evidence="15">
    <location>
        <position position="261"/>
    </location>
    <ligand>
        <name>Mg(2+)</name>
        <dbReference type="ChEBI" id="CHEBI:18420"/>
        <label>2</label>
    </ligand>
</feature>
<dbReference type="RefSeq" id="WP_014258364.1">
    <property type="nucleotide sequence ID" value="NC_016629.1"/>
</dbReference>
<keyword evidence="19" id="KW-1185">Reference proteome</keyword>
<dbReference type="InterPro" id="IPR011095">
    <property type="entry name" value="Dala_Dala_lig_C"/>
</dbReference>
<dbReference type="HOGENOM" id="CLU_039268_1_1_7"/>
<dbReference type="GO" id="GO:0046872">
    <property type="term" value="F:metal ion binding"/>
    <property type="evidence" value="ECO:0007669"/>
    <property type="project" value="UniProtKB-KW"/>
</dbReference>
<gene>
    <name evidence="13" type="primary">ddl</name>
    <name evidence="18" type="ORF">Desaf_0137</name>
</gene>
<dbReference type="UniPathway" id="UPA00219"/>
<evidence type="ECO:0000256" key="5">
    <source>
        <dbReference type="ARBA" id="ARBA00022490"/>
    </source>
</evidence>
<evidence type="ECO:0000256" key="16">
    <source>
        <dbReference type="PROSITE-ProRule" id="PRU00409"/>
    </source>
</evidence>
<dbReference type="PANTHER" id="PTHR23132:SF23">
    <property type="entry name" value="D-ALANINE--D-ALANINE LIGASE B"/>
    <property type="match status" value="1"/>
</dbReference>
<evidence type="ECO:0000256" key="1">
    <source>
        <dbReference type="ARBA" id="ARBA00001936"/>
    </source>
</evidence>
<comment type="pathway">
    <text evidence="13">Cell wall biogenesis; peptidoglycan biosynthesis.</text>
</comment>
<keyword evidence="8 16" id="KW-0067">ATP-binding</keyword>
<evidence type="ECO:0000256" key="12">
    <source>
        <dbReference type="ARBA" id="ARBA00047614"/>
    </source>
</evidence>
<dbReference type="PIRSF" id="PIRSF039102">
    <property type="entry name" value="Ddl/VanB"/>
    <property type="match status" value="1"/>
</dbReference>
<dbReference type="HAMAP" id="MF_00047">
    <property type="entry name" value="Dala_Dala_lig"/>
    <property type="match status" value="1"/>
</dbReference>
<keyword evidence="9 13" id="KW-0133">Cell shape</keyword>
<feature type="active site" evidence="14">
    <location>
        <position position="141"/>
    </location>
</feature>
<dbReference type="EC" id="6.3.2.4" evidence="4 13"/>
<dbReference type="InterPro" id="IPR005905">
    <property type="entry name" value="D_ala_D_ala"/>
</dbReference>
<keyword evidence="15" id="KW-0464">Manganese</keyword>
<evidence type="ECO:0000256" key="4">
    <source>
        <dbReference type="ARBA" id="ARBA00012216"/>
    </source>
</evidence>
<feature type="binding site" evidence="15">
    <location>
        <position position="249"/>
    </location>
    <ligand>
        <name>Mg(2+)</name>
        <dbReference type="ChEBI" id="CHEBI:18420"/>
        <label>1</label>
    </ligand>
</feature>
<comment type="subcellular location">
    <subcellularLocation>
        <location evidence="2 13">Cytoplasm</location>
    </subcellularLocation>
</comment>
<keyword evidence="7 16" id="KW-0547">Nucleotide-binding</keyword>